<dbReference type="InterPro" id="IPR040694">
    <property type="entry name" value="UGGT_TRXL_2"/>
</dbReference>
<feature type="domain" description="UGGT thioredoxin-like" evidence="4">
    <location>
        <begin position="448"/>
        <end position="669"/>
    </location>
</feature>
<dbReference type="GO" id="GO:0036503">
    <property type="term" value="P:ERAD pathway"/>
    <property type="evidence" value="ECO:0007669"/>
    <property type="project" value="TreeGrafter"/>
</dbReference>
<dbReference type="GO" id="GO:0003980">
    <property type="term" value="F:UDP-glucose:glycoprotein glucosyltransferase activity"/>
    <property type="evidence" value="ECO:0007669"/>
    <property type="project" value="InterPro"/>
</dbReference>
<feature type="chain" id="PRO_5040732513" evidence="1">
    <location>
        <begin position="23"/>
        <end position="833"/>
    </location>
</feature>
<dbReference type="InterPro" id="IPR009448">
    <property type="entry name" value="UDP-g_GGtrans"/>
</dbReference>
<dbReference type="OrthoDB" id="27683at2759"/>
<evidence type="ECO:0000256" key="1">
    <source>
        <dbReference type="SAM" id="SignalP"/>
    </source>
</evidence>
<feature type="signal peptide" evidence="1">
    <location>
        <begin position="1"/>
        <end position="22"/>
    </location>
</feature>
<evidence type="ECO:0000313" key="6">
    <source>
        <dbReference type="Proteomes" id="UP001165063"/>
    </source>
</evidence>
<feature type="domain" description="UGGT thioredoxin-like" evidence="3">
    <location>
        <begin position="304"/>
        <end position="428"/>
    </location>
</feature>
<accession>A0A9W6Z0F7</accession>
<gene>
    <name evidence="5" type="ORF">Amon01_000451300</name>
</gene>
<dbReference type="GO" id="GO:0051082">
    <property type="term" value="F:unfolded protein binding"/>
    <property type="evidence" value="ECO:0007669"/>
    <property type="project" value="TreeGrafter"/>
</dbReference>
<evidence type="ECO:0000313" key="5">
    <source>
        <dbReference type="EMBL" id="GMG35216.1"/>
    </source>
</evidence>
<name>A0A9W6Z0F7_AMBMO</name>
<dbReference type="GO" id="GO:0018279">
    <property type="term" value="P:protein N-linked glycosylation via asparagine"/>
    <property type="evidence" value="ECO:0007669"/>
    <property type="project" value="TreeGrafter"/>
</dbReference>
<comment type="caution">
    <text evidence="5">The sequence shown here is derived from an EMBL/GenBank/DDBJ whole genome shotgun (WGS) entry which is preliminary data.</text>
</comment>
<dbReference type="InterPro" id="IPR040692">
    <property type="entry name" value="UGGT_TRXL_3"/>
</dbReference>
<dbReference type="EMBL" id="BSXU01002192">
    <property type="protein sequence ID" value="GMG35216.1"/>
    <property type="molecule type" value="Genomic_DNA"/>
</dbReference>
<dbReference type="Pfam" id="PF18401">
    <property type="entry name" value="Thioredoxin_13"/>
    <property type="match status" value="1"/>
</dbReference>
<dbReference type="Pfam" id="PF18402">
    <property type="entry name" value="Thioredoxin_14"/>
    <property type="match status" value="1"/>
</dbReference>
<evidence type="ECO:0000259" key="4">
    <source>
        <dbReference type="Pfam" id="PF18402"/>
    </source>
</evidence>
<reference evidence="5" key="1">
    <citation type="submission" date="2023-04" db="EMBL/GenBank/DDBJ databases">
        <title>Ambrosiozyma monospora NBRC 1965.</title>
        <authorList>
            <person name="Ichikawa N."/>
            <person name="Sato H."/>
            <person name="Tonouchi N."/>
        </authorList>
    </citation>
    <scope>NUCLEOTIDE SEQUENCE</scope>
    <source>
        <strain evidence="5">NBRC 1965</strain>
    </source>
</reference>
<dbReference type="Proteomes" id="UP001165063">
    <property type="component" value="Unassembled WGS sequence"/>
</dbReference>
<dbReference type="InterPro" id="IPR040693">
    <property type="entry name" value="UGGT_TRXL_1"/>
</dbReference>
<keyword evidence="6" id="KW-1185">Reference proteome</keyword>
<dbReference type="PANTHER" id="PTHR11226:SF0">
    <property type="entry name" value="UDP-GLUCOSE:GLYCOPROTEIN GLUCOSYLTRANSFERASE"/>
    <property type="match status" value="1"/>
</dbReference>
<proteinExistence type="predicted"/>
<feature type="domain" description="UGGT thioredoxin-like" evidence="2">
    <location>
        <begin position="42"/>
        <end position="241"/>
    </location>
</feature>
<dbReference type="GO" id="GO:0005783">
    <property type="term" value="C:endoplasmic reticulum"/>
    <property type="evidence" value="ECO:0007669"/>
    <property type="project" value="TreeGrafter"/>
</dbReference>
<dbReference type="AlphaFoldDB" id="A0A9W6Z0F7"/>
<protein>
    <submittedName>
        <fullName evidence="5">Unnamed protein product</fullName>
    </submittedName>
</protein>
<sequence length="833" mass="94432">MLFQRVSVLLSVALTAFATSAGTNNGNYNNIDLKLVANWEKTAFQLNVIESFSAYNDSLYLPLVTKLLGISSVQEDEDSPIEVVLDEDYSINDEEFYNYAVGLIPSHHTDLSLINIDLANKIHSPRIQAHYEYFNTSVYDKNYCGNGEGEGIVVSAFLVQGENTYCEPTDVFALKTVTKKIPFSDLKLPFDRVIGDESNENIFVLYGDFKSTAFKTFFYHLYQDSLSGKLSFVWRYLPSLENVEDEVLTGYGIDLTLKRTDYIAIDDRGFTAEQQAKLSFEKNETDTLNDVSEGDKEFWNDLKSDIKPIKQTEVSDLDIKLVDFVLNHSDEPKEQLELLKKLVQDFPKFSSDLAQYTPSEKEPSIVDTAIENVKAGIPDGLYINGAPVPQLSLDLFEIRKILKRELELLSKFEDAGIDSSHANKMIRQYSSAAQQLLKDPTKVFTRYDYSAYEDGIIFFNDLESDFQYKNFGRPRMIYRDISNLGVVPEAKENIHDVIFAFSPTDIPRVYYFLTLVFSGLQSRSAQRFAFVPIVKTEVDDSIAKQMAYVYQTRGPAEVLEFFKLIYQLASEGEEITVEDVLESISQEDFERKDPMKTVNRFKQAFGISEQPVVMVNGVIYSFDNSFKKAVSSQTVWDIQYLHNALIQKKIPKDTKMKDYLRAGALSARMPKLVPDSVDDLSASYIIPSSFEKQVEFLENSKNVIIISKNDKNGTENVIPQSFTFFGDYSSGKFREQVFNVLKYAQAASNVKVRIVDYSTLSKFEQLKSAVEKSLARGLFLAEQLIADPTINDAKHNEKIIELVKSAYPIANFESTTSLLLNGRIIDLGEDVAK</sequence>
<keyword evidence="1" id="KW-0732">Signal</keyword>
<dbReference type="Pfam" id="PF18400">
    <property type="entry name" value="Thioredoxin_12"/>
    <property type="match status" value="1"/>
</dbReference>
<dbReference type="PANTHER" id="PTHR11226">
    <property type="entry name" value="UDP-GLUCOSE GLYCOPROTEIN:GLUCOSYLTRANSFERASE"/>
    <property type="match status" value="1"/>
</dbReference>
<evidence type="ECO:0000259" key="3">
    <source>
        <dbReference type="Pfam" id="PF18401"/>
    </source>
</evidence>
<evidence type="ECO:0000259" key="2">
    <source>
        <dbReference type="Pfam" id="PF18400"/>
    </source>
</evidence>
<organism evidence="5 6">
    <name type="scientific">Ambrosiozyma monospora</name>
    <name type="common">Yeast</name>
    <name type="synonym">Endomycopsis monosporus</name>
    <dbReference type="NCBI Taxonomy" id="43982"/>
    <lineage>
        <taxon>Eukaryota</taxon>
        <taxon>Fungi</taxon>
        <taxon>Dikarya</taxon>
        <taxon>Ascomycota</taxon>
        <taxon>Saccharomycotina</taxon>
        <taxon>Pichiomycetes</taxon>
        <taxon>Pichiales</taxon>
        <taxon>Pichiaceae</taxon>
        <taxon>Ambrosiozyma</taxon>
    </lineage>
</organism>